<keyword evidence="6" id="KW-0560">Oxidoreductase</keyword>
<dbReference type="InterPro" id="IPR023754">
    <property type="entry name" value="HemeA_Synthase_type2"/>
</dbReference>
<evidence type="ECO:0000256" key="1">
    <source>
        <dbReference type="ARBA" id="ARBA00001970"/>
    </source>
</evidence>
<evidence type="ECO:0000256" key="4">
    <source>
        <dbReference type="ARBA" id="ARBA00022723"/>
    </source>
</evidence>
<feature type="transmembrane region" description="Helical" evidence="12">
    <location>
        <begin position="166"/>
        <end position="184"/>
    </location>
</feature>
<gene>
    <name evidence="13" type="ORF">PLOB_00025592</name>
</gene>
<keyword evidence="14" id="KW-1185">Reference proteome</keyword>
<feature type="transmembrane region" description="Helical" evidence="12">
    <location>
        <begin position="337"/>
        <end position="356"/>
    </location>
</feature>
<evidence type="ECO:0000256" key="11">
    <source>
        <dbReference type="ARBA" id="ARBA00048044"/>
    </source>
</evidence>
<sequence length="425" mass="47735">MLRIGCPFRSLNTFNVLSRQLVNGSSTCSHSKLKSFAWAKNSIFNTKLSSMTRKCKKFVTMEASAAPPKTADLLPQGTRITGYWMIGCAGMVIGSVVLGGVTRLTESGLSMVDWHLIKGMKPPRTQEEWEREFAKYQTYPEYKYANQGISLTEFKWIWYMEYAHRMWGRLVGAVFYLPAAYFWYKGYFNKGLKIRVGVFGALIMCQGLLGWYMVKSGLDEEKISKTEIPRVSQYRLAAHLSMAFLLYAGLVWCALCQFIPRPKYVMTPQLRRVRWFAHVCKGFVGFTAVSGAFVAGLDAGLVYNSFPKMADRWIPSDLFALEPKWKNFFENPTATQFAHRILGTTTVSSVAILFLLARPLTLPGRAHLALNCVLGVAAGQVSLGILTLLYYVPTHLAACHQAGALSLLTVAVWLTNELRRPLVPK</sequence>
<dbReference type="Proteomes" id="UP001159405">
    <property type="component" value="Unassembled WGS sequence"/>
</dbReference>
<evidence type="ECO:0000256" key="6">
    <source>
        <dbReference type="ARBA" id="ARBA00023002"/>
    </source>
</evidence>
<comment type="pathway">
    <text evidence="10">Porphyrin-containing compound metabolism; heme A biosynthesis; heme A from heme O: step 1/1.</text>
</comment>
<organism evidence="13 14">
    <name type="scientific">Porites lobata</name>
    <dbReference type="NCBI Taxonomy" id="104759"/>
    <lineage>
        <taxon>Eukaryota</taxon>
        <taxon>Metazoa</taxon>
        <taxon>Cnidaria</taxon>
        <taxon>Anthozoa</taxon>
        <taxon>Hexacorallia</taxon>
        <taxon>Scleractinia</taxon>
        <taxon>Fungiina</taxon>
        <taxon>Poritidae</taxon>
        <taxon>Porites</taxon>
    </lineage>
</organism>
<feature type="transmembrane region" description="Helical" evidence="12">
    <location>
        <begin position="275"/>
        <end position="297"/>
    </location>
</feature>
<accession>A0ABN8NPC9</accession>
<dbReference type="EMBL" id="CALNXK010000030">
    <property type="protein sequence ID" value="CAH3117154.1"/>
    <property type="molecule type" value="Genomic_DNA"/>
</dbReference>
<evidence type="ECO:0000256" key="12">
    <source>
        <dbReference type="SAM" id="Phobius"/>
    </source>
</evidence>
<keyword evidence="5 12" id="KW-1133">Transmembrane helix</keyword>
<keyword evidence="8" id="KW-0350">Heme biosynthesis</keyword>
<evidence type="ECO:0000256" key="9">
    <source>
        <dbReference type="ARBA" id="ARBA00023136"/>
    </source>
</evidence>
<name>A0ABN8NPC9_9CNID</name>
<keyword evidence="7" id="KW-0408">Iron</keyword>
<comment type="subcellular location">
    <subcellularLocation>
        <location evidence="2">Membrane</location>
        <topology evidence="2">Multi-pass membrane protein</topology>
    </subcellularLocation>
</comment>
<feature type="transmembrane region" description="Helical" evidence="12">
    <location>
        <begin position="83"/>
        <end position="101"/>
    </location>
</feature>
<keyword evidence="3 12" id="KW-0812">Transmembrane</keyword>
<reference evidence="13 14" key="1">
    <citation type="submission" date="2022-05" db="EMBL/GenBank/DDBJ databases">
        <authorList>
            <consortium name="Genoscope - CEA"/>
            <person name="William W."/>
        </authorList>
    </citation>
    <scope>NUCLEOTIDE SEQUENCE [LARGE SCALE GENOMIC DNA]</scope>
</reference>
<dbReference type="PANTHER" id="PTHR23289:SF2">
    <property type="entry name" value="CYTOCHROME C OXIDASE ASSEMBLY PROTEIN COX15 HOMOLOG"/>
    <property type="match status" value="1"/>
</dbReference>
<comment type="catalytic activity">
    <reaction evidence="11">
        <text>Fe(II)-heme o + 2 A + H2O = Fe(II)-heme a + 2 AH2</text>
        <dbReference type="Rhea" id="RHEA:63388"/>
        <dbReference type="ChEBI" id="CHEBI:13193"/>
        <dbReference type="ChEBI" id="CHEBI:15377"/>
        <dbReference type="ChEBI" id="CHEBI:17499"/>
        <dbReference type="ChEBI" id="CHEBI:60530"/>
        <dbReference type="ChEBI" id="CHEBI:61715"/>
        <dbReference type="EC" id="1.17.99.9"/>
    </reaction>
    <physiologicalReaction direction="left-to-right" evidence="11">
        <dbReference type="Rhea" id="RHEA:63389"/>
    </physiologicalReaction>
</comment>
<keyword evidence="9 12" id="KW-0472">Membrane</keyword>
<protein>
    <recommendedName>
        <fullName evidence="15">Cytochrome c oxidase assembly protein COX15 homolog</fullName>
    </recommendedName>
</protein>
<comment type="cofactor">
    <cofactor evidence="1">
        <name>heme b</name>
        <dbReference type="ChEBI" id="CHEBI:60344"/>
    </cofactor>
</comment>
<evidence type="ECO:0008006" key="15">
    <source>
        <dbReference type="Google" id="ProtNLM"/>
    </source>
</evidence>
<evidence type="ECO:0000256" key="8">
    <source>
        <dbReference type="ARBA" id="ARBA00023133"/>
    </source>
</evidence>
<dbReference type="InterPro" id="IPR003780">
    <property type="entry name" value="COX15/CtaA_fam"/>
</dbReference>
<evidence type="ECO:0000256" key="7">
    <source>
        <dbReference type="ARBA" id="ARBA00023004"/>
    </source>
</evidence>
<proteinExistence type="inferred from homology"/>
<dbReference type="InterPro" id="IPR009003">
    <property type="entry name" value="Peptidase_S1_PA"/>
</dbReference>
<evidence type="ECO:0000313" key="13">
    <source>
        <dbReference type="EMBL" id="CAH3117154.1"/>
    </source>
</evidence>
<comment type="caution">
    <text evidence="13">The sequence shown here is derived from an EMBL/GenBank/DDBJ whole genome shotgun (WGS) entry which is preliminary data.</text>
</comment>
<feature type="transmembrane region" description="Helical" evidence="12">
    <location>
        <begin position="234"/>
        <end position="255"/>
    </location>
</feature>
<dbReference type="SUPFAM" id="SSF50494">
    <property type="entry name" value="Trypsin-like serine proteases"/>
    <property type="match status" value="1"/>
</dbReference>
<feature type="transmembrane region" description="Helical" evidence="12">
    <location>
        <begin position="196"/>
        <end position="214"/>
    </location>
</feature>
<evidence type="ECO:0000256" key="3">
    <source>
        <dbReference type="ARBA" id="ARBA00022692"/>
    </source>
</evidence>
<evidence type="ECO:0000313" key="14">
    <source>
        <dbReference type="Proteomes" id="UP001159405"/>
    </source>
</evidence>
<dbReference type="Pfam" id="PF02628">
    <property type="entry name" value="COX15-CtaA"/>
    <property type="match status" value="1"/>
</dbReference>
<keyword evidence="4" id="KW-0479">Metal-binding</keyword>
<evidence type="ECO:0000256" key="5">
    <source>
        <dbReference type="ARBA" id="ARBA00022989"/>
    </source>
</evidence>
<dbReference type="PANTHER" id="PTHR23289">
    <property type="entry name" value="CYTOCHROME C OXIDASE ASSEMBLY PROTEIN COX15"/>
    <property type="match status" value="1"/>
</dbReference>
<evidence type="ECO:0000256" key="2">
    <source>
        <dbReference type="ARBA" id="ARBA00004141"/>
    </source>
</evidence>
<dbReference type="HAMAP" id="MF_01665">
    <property type="entry name" value="HemeA_synth_type2"/>
    <property type="match status" value="1"/>
</dbReference>
<feature type="transmembrane region" description="Helical" evidence="12">
    <location>
        <begin position="368"/>
        <end position="389"/>
    </location>
</feature>
<evidence type="ECO:0000256" key="10">
    <source>
        <dbReference type="ARBA" id="ARBA00044501"/>
    </source>
</evidence>